<dbReference type="Gene3D" id="3.30.2000.30">
    <property type="match status" value="1"/>
</dbReference>
<dbReference type="KEGG" id="mequ:KFV11_05310"/>
<dbReference type="Proteomes" id="UP001057381">
    <property type="component" value="Chromosome"/>
</dbReference>
<dbReference type="EMBL" id="CP073809">
    <property type="protein sequence ID" value="UTH14768.1"/>
    <property type="molecule type" value="Genomic_DNA"/>
</dbReference>
<evidence type="ECO:0008006" key="3">
    <source>
        <dbReference type="Google" id="ProtNLM"/>
    </source>
</evidence>
<gene>
    <name evidence="1" type="ORF">KFV11_05310</name>
</gene>
<dbReference type="InterPro" id="IPR021508">
    <property type="entry name" value="Gp17-like"/>
</dbReference>
<evidence type="ECO:0000313" key="1">
    <source>
        <dbReference type="EMBL" id="UTH14768.1"/>
    </source>
</evidence>
<dbReference type="Pfam" id="PF11367">
    <property type="entry name" value="Tail_completion_gp17"/>
    <property type="match status" value="1"/>
</dbReference>
<reference evidence="1" key="1">
    <citation type="submission" date="2021-04" db="EMBL/GenBank/DDBJ databases">
        <title>Complete Genome Sequences of Macrococcus spp. from dog and cattle.</title>
        <authorList>
            <person name="Schwendener S."/>
            <person name="Perreten V."/>
        </authorList>
    </citation>
    <scope>NUCLEOTIDE SEQUENCE</scope>
    <source>
        <strain evidence="1">Epi0143-OL</strain>
    </source>
</reference>
<proteinExistence type="predicted"/>
<organism evidence="1 2">
    <name type="scientific">Macrococcus equipercicus</name>
    <dbReference type="NCBI Taxonomy" id="69967"/>
    <lineage>
        <taxon>Bacteria</taxon>
        <taxon>Bacillati</taxon>
        <taxon>Bacillota</taxon>
        <taxon>Bacilli</taxon>
        <taxon>Bacillales</taxon>
        <taxon>Staphylococcaceae</taxon>
        <taxon>Macrococcus</taxon>
    </lineage>
</organism>
<dbReference type="InterPro" id="IPR053745">
    <property type="entry name" value="Viral_Tail_Comp_sf"/>
</dbReference>
<sequence>MKSPRQQLYDDVFTMISMLGNQVYDRLPMDTVPYPFIVLKNDNSDYGNIHKFTRNMNVSLKIDTWYLSADRGAHDKTLTQIEQSLFNLREIEGYALKVRDINTSEITDTTTNDDLLHGTINVTYQIN</sequence>
<evidence type="ECO:0000313" key="2">
    <source>
        <dbReference type="Proteomes" id="UP001057381"/>
    </source>
</evidence>
<name>A0A9Q9BX87_9STAP</name>
<accession>A0A9Q9BX87</accession>
<dbReference type="RefSeq" id="WP_254250546.1">
    <property type="nucleotide sequence ID" value="NZ_CP073809.1"/>
</dbReference>
<protein>
    <recommendedName>
        <fullName evidence="3">DUF3168 domain-containing protein</fullName>
    </recommendedName>
</protein>
<dbReference type="AlphaFoldDB" id="A0A9Q9BX87"/>